<dbReference type="SUPFAM" id="SSF53474">
    <property type="entry name" value="alpha/beta-Hydrolases"/>
    <property type="match status" value="1"/>
</dbReference>
<dbReference type="InterPro" id="IPR007941">
    <property type="entry name" value="DUF726"/>
</dbReference>
<evidence type="ECO:0000313" key="9">
    <source>
        <dbReference type="Proteomes" id="UP000823046"/>
    </source>
</evidence>
<sequence length="833" mass="91736">MIVHHLDTCSLNIQKSVTAWALEFLSVLAVRLHLTSTIKHTLLKPLSFRMVLKGGSTVESNPISEKPFVEAILKACDGISKEVHHLFIQTKDEFRRRYFEGGSSISKKFSSIHSYWTPHETNSKGNSFISNPLFQKSSRKNGKSHGQKKGRASFPPSIASSASFSSSDSMQNRSSILKNKLSRNEAVAVSSLLQSTASEMDQEDVALMLTFVEQTIKNSAPEDIPGKTSVTEDVTYSHSPLATNVNVCSDKMIKESSSIREISLANDEENAYTAASSSLSPPKQWMLTREKERREQECELKKFLHEFYTLSLDSESMEEETKNQSNRETEGITNSTHRKHNFTDFEIAFDEDTLKTRETAANVDLKKESHSETIAHIPSDAVPLSKDLSSSSLSISNTKRLKGERRDGTVETLVQIPFDSEMKEGTRLPKEDSKGNPSSIHKSEEGSKEHNIEEREEMKVFSKFEKALQRAQARTQATLDVLESHLDNKTLKVRMKTVSQLTEALAAHKERNKKNRKKAVRIAAAAVGGGALIALTAGWAAPAVAAGLTTLGVGSAGFTAFVGSASGIALVASLFGASGAGLAGWKYSRRLADIETFEFQRLNGDKPKSLRLFVCISGCLRNIDDITLPWLRALPGTSGDLYALRWEPELLQRLLGRFGVDFSTNLALQAGQIGLKYTIASVLSAAVSFPLSAIRMAANLDSDWMKLKERAKQAGEILADAISDKAVGKRPVTLIGFSLGARVVFYCLHALYQHKKLNLVKDAILIGLPATTRKKPWQQCRDVVSGRLINVAALSPILNVPGIENYDVTGIVKSHMDYPEKLESIMAFIELES</sequence>
<evidence type="ECO:0000256" key="5">
    <source>
        <dbReference type="ARBA" id="ARBA00023136"/>
    </source>
</evidence>
<feature type="compositionally biased region" description="Basic residues" evidence="6">
    <location>
        <begin position="137"/>
        <end position="151"/>
    </location>
</feature>
<dbReference type="PANTHER" id="PTHR17920">
    <property type="entry name" value="TRANSMEMBRANE AND COILED-COIL DOMAIN-CONTAINING PROTEIN 4 TMCO4"/>
    <property type="match status" value="1"/>
</dbReference>
<dbReference type="Pfam" id="PF05277">
    <property type="entry name" value="DUF726"/>
    <property type="match status" value="1"/>
</dbReference>
<evidence type="ECO:0000256" key="1">
    <source>
        <dbReference type="ARBA" id="ARBA00004141"/>
    </source>
</evidence>
<feature type="transmembrane region" description="Helical" evidence="7">
    <location>
        <begin position="561"/>
        <end position="585"/>
    </location>
</feature>
<organism evidence="8 9">
    <name type="scientific">Cardiosporidium cionae</name>
    <dbReference type="NCBI Taxonomy" id="476202"/>
    <lineage>
        <taxon>Eukaryota</taxon>
        <taxon>Sar</taxon>
        <taxon>Alveolata</taxon>
        <taxon>Apicomplexa</taxon>
        <taxon>Aconoidasida</taxon>
        <taxon>Nephromycida</taxon>
        <taxon>Cardiosporidium</taxon>
    </lineage>
</organism>
<evidence type="ECO:0000256" key="4">
    <source>
        <dbReference type="ARBA" id="ARBA00022989"/>
    </source>
</evidence>
<evidence type="ECO:0000256" key="3">
    <source>
        <dbReference type="ARBA" id="ARBA00022692"/>
    </source>
</evidence>
<keyword evidence="4 7" id="KW-1133">Transmembrane helix</keyword>
<feature type="region of interest" description="Disordered" evidence="6">
    <location>
        <begin position="315"/>
        <end position="334"/>
    </location>
</feature>
<evidence type="ECO:0000313" key="8">
    <source>
        <dbReference type="EMBL" id="KAF8822049.1"/>
    </source>
</evidence>
<feature type="compositionally biased region" description="Low complexity" evidence="6">
    <location>
        <begin position="152"/>
        <end position="169"/>
    </location>
</feature>
<dbReference type="EMBL" id="JADAQX010000094">
    <property type="protein sequence ID" value="KAF8822049.1"/>
    <property type="molecule type" value="Genomic_DNA"/>
</dbReference>
<feature type="region of interest" description="Disordered" evidence="6">
    <location>
        <begin position="127"/>
        <end position="169"/>
    </location>
</feature>
<evidence type="ECO:0000256" key="6">
    <source>
        <dbReference type="SAM" id="MobiDB-lite"/>
    </source>
</evidence>
<evidence type="ECO:0000256" key="7">
    <source>
        <dbReference type="SAM" id="Phobius"/>
    </source>
</evidence>
<comment type="subcellular location">
    <subcellularLocation>
        <location evidence="1">Membrane</location>
        <topology evidence="1">Multi-pass membrane protein</topology>
    </subcellularLocation>
</comment>
<feature type="region of interest" description="Disordered" evidence="6">
    <location>
        <begin position="416"/>
        <end position="453"/>
    </location>
</feature>
<dbReference type="Proteomes" id="UP000823046">
    <property type="component" value="Unassembled WGS sequence"/>
</dbReference>
<reference evidence="8 9" key="1">
    <citation type="journal article" date="2020" name="bioRxiv">
        <title>Metabolic contributions of an alphaproteobacterial endosymbiont in the apicomplexan Cardiosporidium cionae.</title>
        <authorList>
            <person name="Hunter E.S."/>
            <person name="Paight C.J."/>
            <person name="Lane C.E."/>
        </authorList>
    </citation>
    <scope>NUCLEOTIDE SEQUENCE [LARGE SCALE GENOMIC DNA]</scope>
    <source>
        <strain evidence="8">ESH_2018</strain>
    </source>
</reference>
<name>A0ABQ7JDK9_9APIC</name>
<gene>
    <name evidence="8" type="ORF">IE077_001179</name>
</gene>
<feature type="transmembrane region" description="Helical" evidence="7">
    <location>
        <begin position="519"/>
        <end position="541"/>
    </location>
</feature>
<comment type="caution">
    <text evidence="8">The sequence shown here is derived from an EMBL/GenBank/DDBJ whole genome shotgun (WGS) entry which is preliminary data.</text>
</comment>
<proteinExistence type="inferred from homology"/>
<protein>
    <recommendedName>
        <fullName evidence="10">Transmembrane and coiled-coil domain-containing protein 4</fullName>
    </recommendedName>
</protein>
<accession>A0ABQ7JDK9</accession>
<keyword evidence="3 7" id="KW-0812">Transmembrane</keyword>
<feature type="compositionally biased region" description="Basic and acidic residues" evidence="6">
    <location>
        <begin position="319"/>
        <end position="330"/>
    </location>
</feature>
<comment type="similarity">
    <text evidence="2">Belongs to the TMCO4 family.</text>
</comment>
<dbReference type="InterPro" id="IPR029058">
    <property type="entry name" value="AB_hydrolase_fold"/>
</dbReference>
<feature type="compositionally biased region" description="Polar residues" evidence="6">
    <location>
        <begin position="127"/>
        <end position="136"/>
    </location>
</feature>
<dbReference type="PANTHER" id="PTHR17920:SF3">
    <property type="entry name" value="TRANSMEMBRANE AND COILED-COIL DOMAIN-CONTAINING PROTEIN 4"/>
    <property type="match status" value="1"/>
</dbReference>
<keyword evidence="5 7" id="KW-0472">Membrane</keyword>
<feature type="compositionally biased region" description="Basic and acidic residues" evidence="6">
    <location>
        <begin position="441"/>
        <end position="453"/>
    </location>
</feature>
<evidence type="ECO:0008006" key="10">
    <source>
        <dbReference type="Google" id="ProtNLM"/>
    </source>
</evidence>
<keyword evidence="9" id="KW-1185">Reference proteome</keyword>
<evidence type="ECO:0000256" key="2">
    <source>
        <dbReference type="ARBA" id="ARBA00009824"/>
    </source>
</evidence>
<feature type="compositionally biased region" description="Basic and acidic residues" evidence="6">
    <location>
        <begin position="420"/>
        <end position="434"/>
    </location>
</feature>